<feature type="repeat" description="TPR" evidence="1">
    <location>
        <begin position="235"/>
        <end position="268"/>
    </location>
</feature>
<sequence length="287" mass="33197">MNDPAAITQEARVMIKEYRDKYPYSPLFAALYAKVLHNVKDLQYDEALRDAAIVMPDRSVLYQLIYKEPLQEKIGVVQASTMEPESIEVERDETPKKEDSAEVVEIDTETKDNPEELERDILIEAINTSIQLDVDQLLEEEVSDKIEDWKEEANTEVKPEVTQDKVPTKFSDWLFAMKDAAEATELPKTEKANPLHSSSELIDRFIRTKPRKIDITREPVTPQEMGKMSLVEDDAFVTETLAEIYAKQGKYEKAIKIYEQLSLNNPEKKVFFASRIRFLREKLAYDK</sequence>
<protein>
    <recommendedName>
        <fullName evidence="4">Tetratricopeptide repeat protein</fullName>
    </recommendedName>
</protein>
<gene>
    <name evidence="2" type="ORF">CRYO30217_03123</name>
</gene>
<dbReference type="EMBL" id="OU015584">
    <property type="protein sequence ID" value="CAG5086445.1"/>
    <property type="molecule type" value="Genomic_DNA"/>
</dbReference>
<evidence type="ECO:0000313" key="3">
    <source>
        <dbReference type="Proteomes" id="UP000683507"/>
    </source>
</evidence>
<dbReference type="SUPFAM" id="SSF48452">
    <property type="entry name" value="TPR-like"/>
    <property type="match status" value="1"/>
</dbReference>
<keyword evidence="3" id="KW-1185">Reference proteome</keyword>
<evidence type="ECO:0000256" key="1">
    <source>
        <dbReference type="PROSITE-ProRule" id="PRU00339"/>
    </source>
</evidence>
<dbReference type="InterPro" id="IPR011990">
    <property type="entry name" value="TPR-like_helical_dom_sf"/>
</dbReference>
<name>A0A916JQK6_9FLAO</name>
<organism evidence="2 3">
    <name type="scientific">Parvicella tangerina</name>
    <dbReference type="NCBI Taxonomy" id="2829795"/>
    <lineage>
        <taxon>Bacteria</taxon>
        <taxon>Pseudomonadati</taxon>
        <taxon>Bacteroidota</taxon>
        <taxon>Flavobacteriia</taxon>
        <taxon>Flavobacteriales</taxon>
        <taxon>Parvicellaceae</taxon>
        <taxon>Parvicella</taxon>
    </lineage>
</organism>
<accession>A0A916JQK6</accession>
<evidence type="ECO:0000313" key="2">
    <source>
        <dbReference type="EMBL" id="CAG5086445.1"/>
    </source>
</evidence>
<evidence type="ECO:0008006" key="4">
    <source>
        <dbReference type="Google" id="ProtNLM"/>
    </source>
</evidence>
<reference evidence="2" key="1">
    <citation type="submission" date="2021-04" db="EMBL/GenBank/DDBJ databases">
        <authorList>
            <person name="Rodrigo-Torres L."/>
            <person name="Arahal R. D."/>
            <person name="Lucena T."/>
        </authorList>
    </citation>
    <scope>NUCLEOTIDE SEQUENCE</scope>
    <source>
        <strain evidence="2">AS29M-1</strain>
    </source>
</reference>
<dbReference type="KEGG" id="ptan:CRYO30217_03123"/>
<proteinExistence type="predicted"/>
<dbReference type="PROSITE" id="PS50005">
    <property type="entry name" value="TPR"/>
    <property type="match status" value="1"/>
</dbReference>
<dbReference type="InterPro" id="IPR019734">
    <property type="entry name" value="TPR_rpt"/>
</dbReference>
<dbReference type="Proteomes" id="UP000683507">
    <property type="component" value="Chromosome"/>
</dbReference>
<dbReference type="AlphaFoldDB" id="A0A916JQK6"/>
<keyword evidence="1" id="KW-0802">TPR repeat</keyword>